<organism evidence="3 4">
    <name type="scientific">Mycolicibacterium chubuense</name>
    <name type="common">Mycobacterium chubuense</name>
    <dbReference type="NCBI Taxonomy" id="1800"/>
    <lineage>
        <taxon>Bacteria</taxon>
        <taxon>Bacillati</taxon>
        <taxon>Actinomycetota</taxon>
        <taxon>Actinomycetes</taxon>
        <taxon>Mycobacteriales</taxon>
        <taxon>Mycobacteriaceae</taxon>
        <taxon>Mycolicibacterium</taxon>
    </lineage>
</organism>
<reference evidence="3 4" key="1">
    <citation type="journal article" date="2015" name="Genome Biol. Evol.">
        <title>Characterization of Three Mycobacterium spp. with Potential Use in Bioremediation by Genome Sequencing and Comparative Genomics.</title>
        <authorList>
            <person name="Das S."/>
            <person name="Pettersson B.M."/>
            <person name="Behra P.R."/>
            <person name="Ramesh M."/>
            <person name="Dasgupta S."/>
            <person name="Bhattacharya A."/>
            <person name="Kirsebom L.A."/>
        </authorList>
    </citation>
    <scope>NUCLEOTIDE SEQUENCE [LARGE SCALE GENOMIC DNA]</scope>
    <source>
        <strain evidence="3 4">DSM 44219</strain>
    </source>
</reference>
<dbReference type="AlphaFoldDB" id="A0A0J6VT23"/>
<keyword evidence="1" id="KW-0732">Signal</keyword>
<gene>
    <name evidence="3" type="ORF">MCHUDSM44219_04512</name>
</gene>
<evidence type="ECO:0000313" key="4">
    <source>
        <dbReference type="Proteomes" id="UP000036176"/>
    </source>
</evidence>
<dbReference type="Proteomes" id="UP000036176">
    <property type="component" value="Unassembled WGS sequence"/>
</dbReference>
<keyword evidence="4" id="KW-1185">Reference proteome</keyword>
<comment type="caution">
    <text evidence="3">The sequence shown here is derived from an EMBL/GenBank/DDBJ whole genome shotgun (WGS) entry which is preliminary data.</text>
</comment>
<accession>A0A0J6VT23</accession>
<dbReference type="EMBL" id="JYNX01000060">
    <property type="protein sequence ID" value="KMO73334.1"/>
    <property type="molecule type" value="Genomic_DNA"/>
</dbReference>
<proteinExistence type="predicted"/>
<evidence type="ECO:0000313" key="3">
    <source>
        <dbReference type="EMBL" id="KMO73334.1"/>
    </source>
</evidence>
<dbReference type="Pfam" id="PF13778">
    <property type="entry name" value="DUF4174"/>
    <property type="match status" value="1"/>
</dbReference>
<dbReference type="PATRIC" id="fig|1800.3.peg.4533"/>
<name>A0A0J6VT23_MYCCU</name>
<feature type="domain" description="DUF4174" evidence="2">
    <location>
        <begin position="50"/>
        <end position="165"/>
    </location>
</feature>
<dbReference type="InterPro" id="IPR025232">
    <property type="entry name" value="DUF4174"/>
</dbReference>
<evidence type="ECO:0000256" key="1">
    <source>
        <dbReference type="ARBA" id="ARBA00022729"/>
    </source>
</evidence>
<evidence type="ECO:0000259" key="2">
    <source>
        <dbReference type="Pfam" id="PF13778"/>
    </source>
</evidence>
<protein>
    <recommendedName>
        <fullName evidence="2">DUF4174 domain-containing protein</fullName>
    </recommendedName>
</protein>
<sequence length="173" mass="18885">MCFNPSAVRQPVLLVVTMTGRCRIRWLALMLTVLAASGVFGSGTAGADALDDYRWERRPLLVFAPTATDPGLVETLSRIEASRCDFVGRDMVLGVLVNVGTSALDGKAIDAEESRRLAQQYGIDDNAFRVLLIGKDGGEKLRFTDVPDLQAIYTVIDGMPMRRGEMRTNTEGC</sequence>